<evidence type="ECO:0000313" key="2">
    <source>
        <dbReference type="EMBL" id="AQZ95497.1"/>
    </source>
</evidence>
<name>A0A1V0B6F9_9GAMM</name>
<proteinExistence type="predicted"/>
<dbReference type="Proteomes" id="UP000243488">
    <property type="component" value="Chromosome"/>
</dbReference>
<keyword evidence="1" id="KW-0812">Transmembrane</keyword>
<keyword evidence="1" id="KW-1133">Transmembrane helix</keyword>
<evidence type="ECO:0000313" key="3">
    <source>
        <dbReference type="Proteomes" id="UP000243488"/>
    </source>
</evidence>
<organism evidence="2 3">
    <name type="scientific">Halopseudomonas phragmitis</name>
    <dbReference type="NCBI Taxonomy" id="1931241"/>
    <lineage>
        <taxon>Bacteria</taxon>
        <taxon>Pseudomonadati</taxon>
        <taxon>Pseudomonadota</taxon>
        <taxon>Gammaproteobacteria</taxon>
        <taxon>Pseudomonadales</taxon>
        <taxon>Pseudomonadaceae</taxon>
        <taxon>Halopseudomonas</taxon>
    </lineage>
</organism>
<keyword evidence="3" id="KW-1185">Reference proteome</keyword>
<accession>A0A1V0B6F9</accession>
<dbReference type="EMBL" id="CP020100">
    <property type="protein sequence ID" value="AQZ95497.1"/>
    <property type="molecule type" value="Genomic_DNA"/>
</dbReference>
<protein>
    <recommendedName>
        <fullName evidence="4">Multidrug transporter</fullName>
    </recommendedName>
</protein>
<dbReference type="STRING" id="1931241.BVH74_12370"/>
<evidence type="ECO:0000256" key="1">
    <source>
        <dbReference type="SAM" id="Phobius"/>
    </source>
</evidence>
<gene>
    <name evidence="2" type="ORF">BVH74_12370</name>
</gene>
<feature type="transmembrane region" description="Helical" evidence="1">
    <location>
        <begin position="6"/>
        <end position="26"/>
    </location>
</feature>
<dbReference type="KEGG" id="ppha:BVH74_12370"/>
<sequence>MQYLGLAVLVGVVALLMLLIVLRLGWRPGWWLAWLKGNLLVLGLAASLAIGLAAWDLHYYRPLEGDGTVATLELRQLGPQRYEVLVNEAGKTRRLTLDGDQWELDAQVLRWAGLPHVLGLQDGYRLHRLRGRYLALEQQRQQDAQLNSQLHATPTWRDLWQWLDQLNADLWLRADAFTVRFMPLADGARFAIESGVTGLTPVPLNPAAVEALQRFE</sequence>
<keyword evidence="1" id="KW-0472">Membrane</keyword>
<dbReference type="RefSeq" id="WP_080050365.1">
    <property type="nucleotide sequence ID" value="NZ_CP020100.1"/>
</dbReference>
<dbReference type="AlphaFoldDB" id="A0A1V0B6F9"/>
<evidence type="ECO:0008006" key="4">
    <source>
        <dbReference type="Google" id="ProtNLM"/>
    </source>
</evidence>
<reference evidence="2 3" key="1">
    <citation type="submission" date="2017-03" db="EMBL/GenBank/DDBJ databases">
        <title>Complete genome sequence of the novel DNRA strain Pseudomonas sp. S-6-2 isolated from Chinese polluted river sediment. Journal of Biotechnology.</title>
        <authorList>
            <person name="Li J."/>
            <person name="Xiang F."/>
            <person name="Wang L."/>
            <person name="Xi L."/>
            <person name="Liu J."/>
        </authorList>
    </citation>
    <scope>NUCLEOTIDE SEQUENCE [LARGE SCALE GENOMIC DNA]</scope>
    <source>
        <strain evidence="2 3">S-6-2</strain>
    </source>
</reference>
<feature type="transmembrane region" description="Helical" evidence="1">
    <location>
        <begin position="38"/>
        <end position="55"/>
    </location>
</feature>